<reference evidence="2" key="5">
    <citation type="submission" date="2018-04" db="UniProtKB">
        <authorList>
            <consortium name="EnsemblFungi"/>
        </authorList>
    </citation>
    <scope>IDENTIFICATION</scope>
    <source>
        <strain evidence="2">R3-111a-1</strain>
    </source>
</reference>
<evidence type="ECO:0000313" key="3">
    <source>
        <dbReference type="Proteomes" id="UP000006039"/>
    </source>
</evidence>
<dbReference type="EMBL" id="GL385395">
    <property type="protein sequence ID" value="EJT80419.1"/>
    <property type="molecule type" value="Genomic_DNA"/>
</dbReference>
<dbReference type="AlphaFoldDB" id="J3NGM9"/>
<evidence type="ECO:0000313" key="2">
    <source>
        <dbReference type="EnsemblFungi" id="EJT80419"/>
    </source>
</evidence>
<accession>J3NGM9</accession>
<gene>
    <name evidence="2" type="primary">20340876</name>
    <name evidence="1" type="ORF">GGTG_00418</name>
</gene>
<dbReference type="GeneID" id="20340876"/>
<keyword evidence="3" id="KW-1185">Reference proteome</keyword>
<dbReference type="VEuPathDB" id="FungiDB:GGTG_00418"/>
<reference evidence="2" key="4">
    <citation type="journal article" date="2015" name="G3 (Bethesda)">
        <title>Genome sequences of three phytopathogenic species of the Magnaporthaceae family of fungi.</title>
        <authorList>
            <person name="Okagaki L.H."/>
            <person name="Nunes C.C."/>
            <person name="Sailsbery J."/>
            <person name="Clay B."/>
            <person name="Brown D."/>
            <person name="John T."/>
            <person name="Oh Y."/>
            <person name="Young N."/>
            <person name="Fitzgerald M."/>
            <person name="Haas B.J."/>
            <person name="Zeng Q."/>
            <person name="Young S."/>
            <person name="Adiconis X."/>
            <person name="Fan L."/>
            <person name="Levin J.Z."/>
            <person name="Mitchell T.K."/>
            <person name="Okubara P.A."/>
            <person name="Farman M.L."/>
            <person name="Kohn L.M."/>
            <person name="Birren B."/>
            <person name="Ma L.-J."/>
            <person name="Dean R.A."/>
        </authorList>
    </citation>
    <scope>NUCLEOTIDE SEQUENCE</scope>
    <source>
        <strain evidence="2">R3-111a-1</strain>
    </source>
</reference>
<reference evidence="1" key="2">
    <citation type="submission" date="2010-07" db="EMBL/GenBank/DDBJ databases">
        <authorList>
            <consortium name="The Broad Institute Genome Sequencing Platform"/>
            <consortium name="Broad Institute Genome Sequencing Center for Infectious Disease"/>
            <person name="Ma L.-J."/>
            <person name="Dead R."/>
            <person name="Young S."/>
            <person name="Zeng Q."/>
            <person name="Koehrsen M."/>
            <person name="Alvarado L."/>
            <person name="Berlin A."/>
            <person name="Chapman S.B."/>
            <person name="Chen Z."/>
            <person name="Freedman E."/>
            <person name="Gellesch M."/>
            <person name="Goldberg J."/>
            <person name="Griggs A."/>
            <person name="Gujja S."/>
            <person name="Heilman E.R."/>
            <person name="Heiman D."/>
            <person name="Hepburn T."/>
            <person name="Howarth C."/>
            <person name="Jen D."/>
            <person name="Larson L."/>
            <person name="Mehta T."/>
            <person name="Neiman D."/>
            <person name="Pearson M."/>
            <person name="Roberts A."/>
            <person name="Saif S."/>
            <person name="Shea T."/>
            <person name="Shenoy N."/>
            <person name="Sisk P."/>
            <person name="Stolte C."/>
            <person name="Sykes S."/>
            <person name="Walk T."/>
            <person name="White J."/>
            <person name="Yandava C."/>
            <person name="Haas B."/>
            <person name="Nusbaum C."/>
            <person name="Birren B."/>
        </authorList>
    </citation>
    <scope>NUCLEOTIDE SEQUENCE</scope>
    <source>
        <strain evidence="1">R3-111a-1</strain>
    </source>
</reference>
<reference evidence="3" key="1">
    <citation type="submission" date="2010-07" db="EMBL/GenBank/DDBJ databases">
        <title>The genome sequence of Gaeumannomyces graminis var. tritici strain R3-111a-1.</title>
        <authorList>
            <consortium name="The Broad Institute Genome Sequencing Platform"/>
            <person name="Ma L.-J."/>
            <person name="Dead R."/>
            <person name="Young S."/>
            <person name="Zeng Q."/>
            <person name="Koehrsen M."/>
            <person name="Alvarado L."/>
            <person name="Berlin A."/>
            <person name="Chapman S.B."/>
            <person name="Chen Z."/>
            <person name="Freedman E."/>
            <person name="Gellesch M."/>
            <person name="Goldberg J."/>
            <person name="Griggs A."/>
            <person name="Gujja S."/>
            <person name="Heilman E.R."/>
            <person name="Heiman D."/>
            <person name="Hepburn T."/>
            <person name="Howarth C."/>
            <person name="Jen D."/>
            <person name="Larson L."/>
            <person name="Mehta T."/>
            <person name="Neiman D."/>
            <person name="Pearson M."/>
            <person name="Roberts A."/>
            <person name="Saif S."/>
            <person name="Shea T."/>
            <person name="Shenoy N."/>
            <person name="Sisk P."/>
            <person name="Stolte C."/>
            <person name="Sykes S."/>
            <person name="Walk T."/>
            <person name="White J."/>
            <person name="Yandava C."/>
            <person name="Haas B."/>
            <person name="Nusbaum C."/>
            <person name="Birren B."/>
        </authorList>
    </citation>
    <scope>NUCLEOTIDE SEQUENCE [LARGE SCALE GENOMIC DNA]</scope>
    <source>
        <strain evidence="3">R3-111a-1</strain>
    </source>
</reference>
<dbReference type="RefSeq" id="XP_009216428.1">
    <property type="nucleotide sequence ID" value="XM_009218164.1"/>
</dbReference>
<name>J3NGM9_GAET3</name>
<organism evidence="1">
    <name type="scientific">Gaeumannomyces tritici (strain R3-111a-1)</name>
    <name type="common">Wheat and barley take-all root rot fungus</name>
    <name type="synonym">Gaeumannomyces graminis var. tritici</name>
    <dbReference type="NCBI Taxonomy" id="644352"/>
    <lineage>
        <taxon>Eukaryota</taxon>
        <taxon>Fungi</taxon>
        <taxon>Dikarya</taxon>
        <taxon>Ascomycota</taxon>
        <taxon>Pezizomycotina</taxon>
        <taxon>Sordariomycetes</taxon>
        <taxon>Sordariomycetidae</taxon>
        <taxon>Magnaporthales</taxon>
        <taxon>Magnaporthaceae</taxon>
        <taxon>Gaeumannomyces</taxon>
    </lineage>
</organism>
<reference evidence="1" key="3">
    <citation type="submission" date="2010-09" db="EMBL/GenBank/DDBJ databases">
        <title>Annotation of Gaeumannomyces graminis var. tritici R3-111a-1.</title>
        <authorList>
            <consortium name="The Broad Institute Genome Sequencing Platform"/>
            <person name="Ma L.-J."/>
            <person name="Dead R."/>
            <person name="Young S.K."/>
            <person name="Zeng Q."/>
            <person name="Gargeya S."/>
            <person name="Fitzgerald M."/>
            <person name="Haas B."/>
            <person name="Abouelleil A."/>
            <person name="Alvarado L."/>
            <person name="Arachchi H.M."/>
            <person name="Berlin A."/>
            <person name="Brown A."/>
            <person name="Chapman S.B."/>
            <person name="Chen Z."/>
            <person name="Dunbar C."/>
            <person name="Freedman E."/>
            <person name="Gearin G."/>
            <person name="Gellesch M."/>
            <person name="Goldberg J."/>
            <person name="Griggs A."/>
            <person name="Gujja S."/>
            <person name="Heiman D."/>
            <person name="Howarth C."/>
            <person name="Larson L."/>
            <person name="Lui A."/>
            <person name="MacDonald P.J.P."/>
            <person name="Mehta T."/>
            <person name="Montmayeur A."/>
            <person name="Murphy C."/>
            <person name="Neiman D."/>
            <person name="Pearson M."/>
            <person name="Priest M."/>
            <person name="Roberts A."/>
            <person name="Saif S."/>
            <person name="Shea T."/>
            <person name="Shenoy N."/>
            <person name="Sisk P."/>
            <person name="Stolte C."/>
            <person name="Sykes S."/>
            <person name="Yandava C."/>
            <person name="Wortman J."/>
            <person name="Nusbaum C."/>
            <person name="Birren B."/>
        </authorList>
    </citation>
    <scope>NUCLEOTIDE SEQUENCE</scope>
    <source>
        <strain evidence="1">R3-111a-1</strain>
    </source>
</reference>
<evidence type="ECO:0000313" key="1">
    <source>
        <dbReference type="EMBL" id="EJT80419.1"/>
    </source>
</evidence>
<dbReference type="HOGENOM" id="CLU_3050421_0_0_1"/>
<sequence length="54" mass="6010">MEPWNPDWLLNTTGPKTIACYGQGMFIAQSLEETCWNLNVNSLAHIGKLKLSAC</sequence>
<dbReference type="Proteomes" id="UP000006039">
    <property type="component" value="Unassembled WGS sequence"/>
</dbReference>
<dbReference type="EnsemblFungi" id="EJT80419">
    <property type="protein sequence ID" value="EJT80419"/>
    <property type="gene ID" value="GGTG_00418"/>
</dbReference>
<protein>
    <submittedName>
        <fullName evidence="1 2">Uncharacterized protein</fullName>
    </submittedName>
</protein>
<proteinExistence type="predicted"/>